<reference evidence="3" key="1">
    <citation type="journal article" date="2019" name="Int. J. Syst. Evol. Microbiol.">
        <title>The Global Catalogue of Microorganisms (GCM) 10K type strain sequencing project: providing services to taxonomists for standard genome sequencing and annotation.</title>
        <authorList>
            <consortium name="The Broad Institute Genomics Platform"/>
            <consortium name="The Broad Institute Genome Sequencing Center for Infectious Disease"/>
            <person name="Wu L."/>
            <person name="Ma J."/>
        </authorList>
    </citation>
    <scope>NUCLEOTIDE SEQUENCE [LARGE SCALE GENOMIC DNA]</scope>
    <source>
        <strain evidence="3">JCM 17688</strain>
    </source>
</reference>
<evidence type="ECO:0000313" key="2">
    <source>
        <dbReference type="EMBL" id="GAA4392764.1"/>
    </source>
</evidence>
<name>A0ABP8JLE2_9ACTN</name>
<dbReference type="CDD" id="cd00293">
    <property type="entry name" value="USP-like"/>
    <property type="match status" value="1"/>
</dbReference>
<feature type="domain" description="UspA" evidence="1">
    <location>
        <begin position="20"/>
        <end position="128"/>
    </location>
</feature>
<protein>
    <submittedName>
        <fullName evidence="2">Universal stress protein</fullName>
    </submittedName>
</protein>
<evidence type="ECO:0000259" key="1">
    <source>
        <dbReference type="Pfam" id="PF00582"/>
    </source>
</evidence>
<keyword evidence="3" id="KW-1185">Reference proteome</keyword>
<dbReference type="Proteomes" id="UP001500635">
    <property type="component" value="Unassembled WGS sequence"/>
</dbReference>
<dbReference type="RefSeq" id="WP_344995369.1">
    <property type="nucleotide sequence ID" value="NZ_BAABFR010000030.1"/>
</dbReference>
<dbReference type="Pfam" id="PF00582">
    <property type="entry name" value="Usp"/>
    <property type="match status" value="1"/>
</dbReference>
<gene>
    <name evidence="2" type="ORF">GCM10023147_22860</name>
</gene>
<proteinExistence type="predicted"/>
<evidence type="ECO:0000313" key="3">
    <source>
        <dbReference type="Proteomes" id="UP001500635"/>
    </source>
</evidence>
<comment type="caution">
    <text evidence="2">The sequence shown here is derived from an EMBL/GenBank/DDBJ whole genome shotgun (WGS) entry which is preliminary data.</text>
</comment>
<dbReference type="EMBL" id="BAABFR010000030">
    <property type="protein sequence ID" value="GAA4392764.1"/>
    <property type="molecule type" value="Genomic_DNA"/>
</dbReference>
<dbReference type="SUPFAM" id="SSF52402">
    <property type="entry name" value="Adenine nucleotide alpha hydrolases-like"/>
    <property type="match status" value="1"/>
</dbReference>
<accession>A0ABP8JLE2</accession>
<sequence length="170" mass="18776">MDGSTSLVADRATGDHHRIRILVGWDGSDDGLAVVRFATEIAVRLDAQVDVVHVHDLSDMPEDPDGVDWDEQVQAHLDLLTHRIENELAGLRNGWTYHVARGEAPARLLLRLADDLHAYMLILGSPHAGIFAIIAEVLGHHVARGILARNHTLPMLFVPVDRRGHRRAPA</sequence>
<organism evidence="2 3">
    <name type="scientific">Tsukamurella soli</name>
    <dbReference type="NCBI Taxonomy" id="644556"/>
    <lineage>
        <taxon>Bacteria</taxon>
        <taxon>Bacillati</taxon>
        <taxon>Actinomycetota</taxon>
        <taxon>Actinomycetes</taxon>
        <taxon>Mycobacteriales</taxon>
        <taxon>Tsukamurellaceae</taxon>
        <taxon>Tsukamurella</taxon>
    </lineage>
</organism>
<dbReference type="Gene3D" id="3.40.50.12370">
    <property type="match status" value="1"/>
</dbReference>
<dbReference type="InterPro" id="IPR006016">
    <property type="entry name" value="UspA"/>
</dbReference>